<organism evidence="2 4">
    <name type="scientific">Didymodactylos carnosus</name>
    <dbReference type="NCBI Taxonomy" id="1234261"/>
    <lineage>
        <taxon>Eukaryota</taxon>
        <taxon>Metazoa</taxon>
        <taxon>Spiralia</taxon>
        <taxon>Gnathifera</taxon>
        <taxon>Rotifera</taxon>
        <taxon>Eurotatoria</taxon>
        <taxon>Bdelloidea</taxon>
        <taxon>Philodinida</taxon>
        <taxon>Philodinidae</taxon>
        <taxon>Didymodactylos</taxon>
    </lineage>
</organism>
<evidence type="ECO:0000256" key="1">
    <source>
        <dbReference type="SAM" id="MobiDB-lite"/>
    </source>
</evidence>
<dbReference type="Proteomes" id="UP000663829">
    <property type="component" value="Unassembled WGS sequence"/>
</dbReference>
<sequence length="319" mass="37190">MQLAIQLTVNKLKCPEDGYGFYIPELDSTKLLHFFTYISTNDKSAQYKMENLKPFMAAYGCGLCYTPGLLFKCNQAPKNRVVTAQKKKESEKTKKKTVALRVYPFDSAADLRSNVSHDYHIKKMSDETLSDSHGHLGFSEFRNLKEFDIAQSFLIDDLHAVYEDVMRGVVITPTTVRKHYFHGQHMRDFGCHLQNKSQRFIENYTKQIQSNTEKILKKKKDSSFEEQLPVFDGEEIMWLEDGEVWFYLEIKQQRQQFIRSKPSHSHDSARHKRMMTAGSEQHEITQLTITNHNHEENQRELEHKLLNYKPNLKSSLGGS</sequence>
<proteinExistence type="predicted"/>
<gene>
    <name evidence="2" type="ORF">GPM918_LOCUS32446</name>
    <name evidence="3" type="ORF">SRO942_LOCUS33116</name>
</gene>
<feature type="region of interest" description="Disordered" evidence="1">
    <location>
        <begin position="258"/>
        <end position="280"/>
    </location>
</feature>
<keyword evidence="4" id="KW-1185">Reference proteome</keyword>
<evidence type="ECO:0000313" key="3">
    <source>
        <dbReference type="EMBL" id="CAF4278640.1"/>
    </source>
</evidence>
<accession>A0A815JX95</accession>
<protein>
    <submittedName>
        <fullName evidence="2">Uncharacterized protein</fullName>
    </submittedName>
</protein>
<evidence type="ECO:0000313" key="4">
    <source>
        <dbReference type="Proteomes" id="UP000663829"/>
    </source>
</evidence>
<dbReference type="EMBL" id="CAJOBC010081972">
    <property type="protein sequence ID" value="CAF4278640.1"/>
    <property type="molecule type" value="Genomic_DNA"/>
</dbReference>
<evidence type="ECO:0000313" key="2">
    <source>
        <dbReference type="EMBL" id="CAF1383582.1"/>
    </source>
</evidence>
<comment type="caution">
    <text evidence="2">The sequence shown here is derived from an EMBL/GenBank/DDBJ whole genome shotgun (WGS) entry which is preliminary data.</text>
</comment>
<dbReference type="AlphaFoldDB" id="A0A815JX95"/>
<name>A0A815JX95_9BILA</name>
<dbReference type="Proteomes" id="UP000681722">
    <property type="component" value="Unassembled WGS sequence"/>
</dbReference>
<reference evidence="2" key="1">
    <citation type="submission" date="2021-02" db="EMBL/GenBank/DDBJ databases">
        <authorList>
            <person name="Nowell W R."/>
        </authorList>
    </citation>
    <scope>NUCLEOTIDE SEQUENCE</scope>
</reference>
<dbReference type="EMBL" id="CAJNOQ010016570">
    <property type="protein sequence ID" value="CAF1383582.1"/>
    <property type="molecule type" value="Genomic_DNA"/>
</dbReference>